<proteinExistence type="predicted"/>
<accession>A7K7W6</accession>
<dbReference type="GeneID" id="5470766"/>
<dbReference type="Proteomes" id="UP000202420">
    <property type="component" value="Segment"/>
</dbReference>
<gene>
    <name evidence="1" type="primary">Z006R</name>
    <name evidence="1" type="ORF">ATCV1_Z006R</name>
</gene>
<protein>
    <submittedName>
        <fullName evidence="1">Uncharacterized protein Z006R</fullName>
    </submittedName>
</protein>
<keyword evidence="2" id="KW-1185">Reference proteome</keyword>
<organism evidence="1 2">
    <name type="scientific">Chlorovirus heliozoae</name>
    <dbReference type="NCBI Taxonomy" id="322019"/>
    <lineage>
        <taxon>Viruses</taxon>
        <taxon>Varidnaviria</taxon>
        <taxon>Bamfordvirae</taxon>
        <taxon>Nucleocytoviricota</taxon>
        <taxon>Megaviricetes</taxon>
        <taxon>Algavirales</taxon>
        <taxon>Phycodnaviridae</taxon>
        <taxon>Chlorovirus</taxon>
    </lineage>
</organism>
<name>A7K7W6_9PHYC</name>
<dbReference type="RefSeq" id="YP_001426487.1">
    <property type="nucleotide sequence ID" value="NC_008724.1"/>
</dbReference>
<sequence length="151" mass="17478">MNNFDKALQSLQPNAKEIVTAFLLNDNFADKETHRSMMISFTTSSDHHLGFRRIRLGVYKSGFIQFLEYDKDIIQYGVQHLPIILAATTPSGEFVKQTFENVMNLIETTPIYHILSIDVYRTYSESERIYHWSDVQDLAKKASRDPTLSIK</sequence>
<evidence type="ECO:0000313" key="1">
    <source>
        <dbReference type="EMBL" id="ABT16140.1"/>
    </source>
</evidence>
<dbReference type="KEGG" id="vg:5470766"/>
<evidence type="ECO:0000313" key="2">
    <source>
        <dbReference type="Proteomes" id="UP000202420"/>
    </source>
</evidence>
<dbReference type="EMBL" id="EF101928">
    <property type="protein sequence ID" value="ABT16140.1"/>
    <property type="molecule type" value="Genomic_DNA"/>
</dbReference>
<reference evidence="1 2" key="1">
    <citation type="submission" date="2006-09" db="EMBL/GenBank/DDBJ databases">
        <title>Sequence and annotation of the 288-kb ATCV-1 virus that infects an endosymbiotic Chlorella strain of the heliozoon Acanthocystis turfacea.</title>
        <authorList>
            <person name="Fitzgerald L.A."/>
            <person name="Graves M.V."/>
            <person name="Li X."/>
            <person name="Pfitzner A.J.P."/>
            <person name="Hartigan J."/>
            <person name="Van Etten J.L."/>
        </authorList>
    </citation>
    <scope>NUCLEOTIDE SEQUENCE [LARGE SCALE GENOMIC DNA]</scope>
    <source>
        <strain evidence="1 2">ATCV-1</strain>
    </source>
</reference>